<keyword evidence="1" id="KW-0175">Coiled coil</keyword>
<dbReference type="EMBL" id="JAGSOJ010000001">
    <property type="protein sequence ID" value="MCM1988831.1"/>
    <property type="molecule type" value="Genomic_DNA"/>
</dbReference>
<protein>
    <submittedName>
        <fullName evidence="2">Uncharacterized protein</fullName>
    </submittedName>
</protein>
<organism evidence="2 3">
    <name type="scientific">Oceanirhabdus seepicola</name>
    <dbReference type="NCBI Taxonomy" id="2828781"/>
    <lineage>
        <taxon>Bacteria</taxon>
        <taxon>Bacillati</taxon>
        <taxon>Bacillota</taxon>
        <taxon>Clostridia</taxon>
        <taxon>Eubacteriales</taxon>
        <taxon>Clostridiaceae</taxon>
        <taxon>Oceanirhabdus</taxon>
    </lineage>
</organism>
<accession>A0A9J6NWF8</accession>
<evidence type="ECO:0000256" key="1">
    <source>
        <dbReference type="SAM" id="Coils"/>
    </source>
</evidence>
<sequence>MNRILTYPDPRCIDKMDYWDEIKKYPHLCISQTLVQGLSHKYGRTEFNVLCTADRFLKQFYKEWKDDSQNDIEQYIDMTNIIRSLEDDKMKKTFDFNRKDIYASLKFLFESEIKDEDINLENLSNEEKKVLDIYEKLKSNNRWNKLSRLNEKDVENIKTSLMNILLDDIKKELGIDKCDNNINEIKSKADQKLKKLSQNVSMKKNKAFGIKRDNDKVLLDRILHYKNLIQDTNLSAIDCSKVVLHGVHQFTPLIYRLIRDLNKLDIEVVFMFNYLPKYKQVYKTWDKVYEWCKEDREVYEYDTGYIYNNLGKNIGEVIEGNFFNLSELDIEITVFDNITSFTNYVAKKYDEAAKKLNNDGKGPSNILANMNEQFYAVSGEKANNLLKVYFPEQFGEKHFLSYPIGQFILGLYNMWDKKENKIIVNETSLRECLTVNLWDEKGYLTPLEIYEKVKLYFSDLKTLDEYLDRIDVQIKYLERIEKEEKYKPFGRFSFYGISIEEANYFKTIISDLKSITETLFEENDVNVGEHYSNLIEMIKKRTEGVKYSTEEEVNLVNQIYTKLKGTSIEQVSSIDSIKETLHFYLQSSQNDDSANWIVRDFEQIDGGVLLADDTGKESWGKGAAYYHYAELSDNNFTTVCNDILPWPLKETTFNKNNKTIEIVINSKREYGNFLKYMLFYGTYFLDKRLNISYIEENNDEKNQPYFILGMLGVSKSKYSVTSQDNSINSIEEDIAQKLLDTSCIDEEILNSFLFCPFRYLYEYILDDNQQFNSEFHASYYIKLVVAFKIRELNSKGGLKKSIEEHVKDFIKVFKLMFPFWKESDFIDIQNGIISILNGWVKNRAINTNDEVYRAIREKYIHAKIAGGSGWFERYRYGVNDKQFNIDKQELINFIKINDDSVYEIDKDRCMYCSYREECARVFLEEDIHG</sequence>
<dbReference type="RefSeq" id="WP_250857699.1">
    <property type="nucleotide sequence ID" value="NZ_JAGSOJ010000001.1"/>
</dbReference>
<comment type="caution">
    <text evidence="2">The sequence shown here is derived from an EMBL/GenBank/DDBJ whole genome shotgun (WGS) entry which is preliminary data.</text>
</comment>
<name>A0A9J6NWF8_9CLOT</name>
<reference evidence="2" key="2">
    <citation type="submission" date="2021-04" db="EMBL/GenBank/DDBJ databases">
        <authorList>
            <person name="Dong X."/>
        </authorList>
    </citation>
    <scope>NUCLEOTIDE SEQUENCE</scope>
    <source>
        <strain evidence="2">ZWT</strain>
    </source>
</reference>
<dbReference type="Proteomes" id="UP001056429">
    <property type="component" value="Unassembled WGS sequence"/>
</dbReference>
<reference evidence="2" key="1">
    <citation type="journal article" date="2021" name="mSystems">
        <title>Bacteria and Archaea Synergistically Convert Glycine Betaine to Biogenic Methane in the Formosa Cold Seep of the South China Sea.</title>
        <authorList>
            <person name="Li L."/>
            <person name="Zhang W."/>
            <person name="Zhang S."/>
            <person name="Song L."/>
            <person name="Sun Q."/>
            <person name="Zhang H."/>
            <person name="Xiang H."/>
            <person name="Dong X."/>
        </authorList>
    </citation>
    <scope>NUCLEOTIDE SEQUENCE</scope>
    <source>
        <strain evidence="2">ZWT</strain>
    </source>
</reference>
<feature type="coiled-coil region" evidence="1">
    <location>
        <begin position="175"/>
        <end position="206"/>
    </location>
</feature>
<proteinExistence type="predicted"/>
<gene>
    <name evidence="2" type="ORF">KDK92_03690</name>
</gene>
<keyword evidence="3" id="KW-1185">Reference proteome</keyword>
<evidence type="ECO:0000313" key="3">
    <source>
        <dbReference type="Proteomes" id="UP001056429"/>
    </source>
</evidence>
<evidence type="ECO:0000313" key="2">
    <source>
        <dbReference type="EMBL" id="MCM1988831.1"/>
    </source>
</evidence>
<dbReference type="AlphaFoldDB" id="A0A9J6NWF8"/>